<sequence>MSLNVKAIEEIVNNEKNAGGFSELIRDFKKIGVEKYEYLVEAGVYRYYDEASSIEIQLNGKPKTVAVTESSAEIKNAVLKAQAGDITFEEFTELAGVAGVAYWRTDLVAMQVDYFGQSGEILLSEPIPEV</sequence>
<dbReference type="InterPro" id="IPR009833">
    <property type="entry name" value="DUF1398"/>
</dbReference>
<dbReference type="EMBL" id="CP013655">
    <property type="protein sequence ID" value="ALS37701.1"/>
    <property type="molecule type" value="Genomic_DNA"/>
</dbReference>
<organism evidence="1 2">
    <name type="scientific">Enterococcus rotai</name>
    <dbReference type="NCBI Taxonomy" id="118060"/>
    <lineage>
        <taxon>Bacteria</taxon>
        <taxon>Bacillati</taxon>
        <taxon>Bacillota</taxon>
        <taxon>Bacilli</taxon>
        <taxon>Lactobacillales</taxon>
        <taxon>Enterococcaceae</taxon>
        <taxon>Enterococcus</taxon>
    </lineage>
</organism>
<reference evidence="2" key="1">
    <citation type="submission" date="2015-12" db="EMBL/GenBank/DDBJ databases">
        <authorList>
            <person name="Lauer A."/>
            <person name="Humrighouse B."/>
            <person name="Loparev V."/>
            <person name="Shewmaker P.L."/>
            <person name="Whitney A.M."/>
            <person name="McLaughlin R.W."/>
        </authorList>
    </citation>
    <scope>NUCLEOTIDE SEQUENCE [LARGE SCALE GENOMIC DNA]</scope>
    <source>
        <strain evidence="2">LMG 26678</strain>
    </source>
</reference>
<protein>
    <submittedName>
        <fullName evidence="1">Envelope protein</fullName>
    </submittedName>
</protein>
<dbReference type="Pfam" id="PF07166">
    <property type="entry name" value="DUF1398"/>
    <property type="match status" value="1"/>
</dbReference>
<dbReference type="Gene3D" id="3.30.1810.10">
    <property type="entry name" value="YdfO-like"/>
    <property type="match status" value="1"/>
</dbReference>
<dbReference type="RefSeq" id="WP_208927327.1">
    <property type="nucleotide sequence ID" value="NZ_CP013655.1"/>
</dbReference>
<gene>
    <name evidence="1" type="ORF">ATZ35_11225</name>
</gene>
<keyword evidence="1" id="KW-0946">Virion</keyword>
<dbReference type="SUPFAM" id="SSF160419">
    <property type="entry name" value="YdfO-like"/>
    <property type="match status" value="1"/>
</dbReference>
<dbReference type="KEGG" id="erx:ATZ35_11225"/>
<keyword evidence="1" id="KW-0261">Viral envelope protein</keyword>
<keyword evidence="2" id="KW-1185">Reference proteome</keyword>
<proteinExistence type="predicted"/>
<evidence type="ECO:0000313" key="1">
    <source>
        <dbReference type="EMBL" id="ALS37701.1"/>
    </source>
</evidence>
<dbReference type="AlphaFoldDB" id="A0A0U2LX41"/>
<accession>A0A0U2LX41</accession>
<evidence type="ECO:0000313" key="2">
    <source>
        <dbReference type="Proteomes" id="UP000067523"/>
    </source>
</evidence>
<name>A0A0U2LX41_9ENTE</name>
<dbReference type="Proteomes" id="UP000067523">
    <property type="component" value="Chromosome"/>
</dbReference>
<dbReference type="InterPro" id="IPR036696">
    <property type="entry name" value="YdfO-like_sf"/>
</dbReference>